<evidence type="ECO:0000313" key="1">
    <source>
        <dbReference type="EMBL" id="RLK03571.1"/>
    </source>
</evidence>
<dbReference type="EMBL" id="RCCT01000004">
    <property type="protein sequence ID" value="RLK03571.1"/>
    <property type="molecule type" value="Genomic_DNA"/>
</dbReference>
<evidence type="ECO:0000313" key="2">
    <source>
        <dbReference type="Proteomes" id="UP000271700"/>
    </source>
</evidence>
<reference evidence="1 2" key="1">
    <citation type="submission" date="2018-10" db="EMBL/GenBank/DDBJ databases">
        <title>Genomic Encyclopedia of Archaeal and Bacterial Type Strains, Phase II (KMG-II): from individual species to whole genera.</title>
        <authorList>
            <person name="Goeker M."/>
        </authorList>
    </citation>
    <scope>NUCLEOTIDE SEQUENCE [LARGE SCALE GENOMIC DNA]</scope>
    <source>
        <strain evidence="1 2">DSM 29317</strain>
    </source>
</reference>
<dbReference type="Gene3D" id="2.160.20.80">
    <property type="entry name" value="E3 ubiquitin-protein ligase SopA"/>
    <property type="match status" value="1"/>
</dbReference>
<dbReference type="Proteomes" id="UP000271700">
    <property type="component" value="Unassembled WGS sequence"/>
</dbReference>
<proteinExistence type="predicted"/>
<comment type="caution">
    <text evidence="1">The sequence shown here is derived from an EMBL/GenBank/DDBJ whole genome shotgun (WGS) entry which is preliminary data.</text>
</comment>
<name>A0A497Z5A0_9RHOB</name>
<dbReference type="AlphaFoldDB" id="A0A497Z5A0"/>
<dbReference type="STRING" id="981384.GCA_000192475_00690"/>
<dbReference type="SUPFAM" id="SSF141571">
    <property type="entry name" value="Pentapeptide repeat-like"/>
    <property type="match status" value="1"/>
</dbReference>
<dbReference type="RefSeq" id="WP_010443066.1">
    <property type="nucleotide sequence ID" value="NZ_AEYW01000022.1"/>
</dbReference>
<accession>A0A497Z5A0</accession>
<sequence>MSESLLSFSEVLLFGRELSDLKLRQKSVRLAIEVATNFDFSDEITKIDGVAVREDDRILVQVGDSANNKSGIYKIIKDQNDGDKLKLDKRKKVSFESFVYVRRGRVFKHTFWQQTANSHSKQLFVEQDDRRKGRGVNNFIGDQFGGDARLARIYGFAYDGTYYEMPEPTIFLVHGAGDSATGGNLPYGFKLQTSNDADAQDTTQQAARAPMNPSVSGVAAADYQMANDIRVWNYDQADYTIRMDIAAGQIEEVLLDVYFEYDAPMMAGAKVSGAKVSGAKVSGAKVSGAKVSGAKVSGAKVSGAKARGE</sequence>
<keyword evidence="2" id="KW-1185">Reference proteome</keyword>
<gene>
    <name evidence="1" type="ORF">CLV75_2947</name>
</gene>
<organism evidence="1 2">
    <name type="scientific">Ruegeria conchae</name>
    <dbReference type="NCBI Taxonomy" id="981384"/>
    <lineage>
        <taxon>Bacteria</taxon>
        <taxon>Pseudomonadati</taxon>
        <taxon>Pseudomonadota</taxon>
        <taxon>Alphaproteobacteria</taxon>
        <taxon>Rhodobacterales</taxon>
        <taxon>Roseobacteraceae</taxon>
        <taxon>Ruegeria</taxon>
    </lineage>
</organism>
<dbReference type="OrthoDB" id="8017333at2"/>
<protein>
    <submittedName>
        <fullName evidence="1">Uncharacterized protein</fullName>
    </submittedName>
</protein>